<reference evidence="6" key="1">
    <citation type="submission" date="2021-05" db="EMBL/GenBank/DDBJ databases">
        <authorList>
            <person name="Alioto T."/>
            <person name="Alioto T."/>
            <person name="Gomez Garrido J."/>
        </authorList>
    </citation>
    <scope>NUCLEOTIDE SEQUENCE</scope>
</reference>
<feature type="domain" description="SAP" evidence="5">
    <location>
        <begin position="6"/>
        <end position="40"/>
    </location>
</feature>
<dbReference type="EMBL" id="HBUF01139106">
    <property type="protein sequence ID" value="CAG6645912.1"/>
    <property type="molecule type" value="Transcribed_RNA"/>
</dbReference>
<dbReference type="Gene3D" id="1.10.720.30">
    <property type="entry name" value="SAP domain"/>
    <property type="match status" value="1"/>
</dbReference>
<evidence type="ECO:0000256" key="3">
    <source>
        <dbReference type="ARBA" id="ARBA00023242"/>
    </source>
</evidence>
<dbReference type="Pfam" id="PF02037">
    <property type="entry name" value="SAP"/>
    <property type="match status" value="1"/>
</dbReference>
<dbReference type="AlphaFoldDB" id="A0A8D8RBC9"/>
<dbReference type="SMART" id="SM00513">
    <property type="entry name" value="SAP"/>
    <property type="match status" value="1"/>
</dbReference>
<comment type="subcellular location">
    <subcellularLocation>
        <location evidence="1">Nucleus</location>
    </subcellularLocation>
</comment>
<protein>
    <submittedName>
        <fullName evidence="6">Scaffold attachment factor B1</fullName>
    </submittedName>
</protein>
<dbReference type="EMBL" id="HBUF01139107">
    <property type="protein sequence ID" value="CAG6645914.1"/>
    <property type="molecule type" value="Transcribed_RNA"/>
</dbReference>
<dbReference type="InterPro" id="IPR051738">
    <property type="entry name" value="SAF_Modulators"/>
</dbReference>
<evidence type="ECO:0000256" key="1">
    <source>
        <dbReference type="ARBA" id="ARBA00004123"/>
    </source>
</evidence>
<keyword evidence="2" id="KW-0694">RNA-binding</keyword>
<feature type="region of interest" description="Disordered" evidence="4">
    <location>
        <begin position="86"/>
        <end position="111"/>
    </location>
</feature>
<evidence type="ECO:0000259" key="5">
    <source>
        <dbReference type="PROSITE" id="PS50800"/>
    </source>
</evidence>
<proteinExistence type="predicted"/>
<dbReference type="InterPro" id="IPR003034">
    <property type="entry name" value="SAP_dom"/>
</dbReference>
<dbReference type="GO" id="GO:0050684">
    <property type="term" value="P:regulation of mRNA processing"/>
    <property type="evidence" value="ECO:0007669"/>
    <property type="project" value="TreeGrafter"/>
</dbReference>
<dbReference type="PANTHER" id="PTHR15683:SF8">
    <property type="entry name" value="SCAFFOLD ATTACHMENT FACTOR B, ISOFORM B"/>
    <property type="match status" value="1"/>
</dbReference>
<dbReference type="PROSITE" id="PS50800">
    <property type="entry name" value="SAP"/>
    <property type="match status" value="1"/>
</dbReference>
<evidence type="ECO:0000256" key="4">
    <source>
        <dbReference type="SAM" id="MobiDB-lite"/>
    </source>
</evidence>
<organism evidence="6">
    <name type="scientific">Cacopsylla melanoneura</name>
    <dbReference type="NCBI Taxonomy" id="428564"/>
    <lineage>
        <taxon>Eukaryota</taxon>
        <taxon>Metazoa</taxon>
        <taxon>Ecdysozoa</taxon>
        <taxon>Arthropoda</taxon>
        <taxon>Hexapoda</taxon>
        <taxon>Insecta</taxon>
        <taxon>Pterygota</taxon>
        <taxon>Neoptera</taxon>
        <taxon>Paraneoptera</taxon>
        <taxon>Hemiptera</taxon>
        <taxon>Sternorrhyncha</taxon>
        <taxon>Psylloidea</taxon>
        <taxon>Psyllidae</taxon>
        <taxon>Psyllinae</taxon>
        <taxon>Cacopsylla</taxon>
    </lineage>
</organism>
<dbReference type="InterPro" id="IPR036361">
    <property type="entry name" value="SAP_dom_sf"/>
</dbReference>
<dbReference type="GO" id="GO:0006357">
    <property type="term" value="P:regulation of transcription by RNA polymerase II"/>
    <property type="evidence" value="ECO:0007669"/>
    <property type="project" value="TreeGrafter"/>
</dbReference>
<dbReference type="PANTHER" id="PTHR15683">
    <property type="entry name" value="SCAFFOLD ATTACHMENT FACTOR B-RELATED"/>
    <property type="match status" value="1"/>
</dbReference>
<evidence type="ECO:0000313" key="6">
    <source>
        <dbReference type="EMBL" id="CAG6645914.1"/>
    </source>
</evidence>
<accession>A0A8D8RBC9</accession>
<sequence length="111" mass="11966">MPSKKIGDLSVADLKAELAKRSGDISGNKASLLERLRGLLEGEGLDPDNMDFDETAEGKQEVTLQSLASLMGGMKDSIEQKMGGMEERMGGMKESMEEKMGGMKESMFSGN</sequence>
<feature type="compositionally biased region" description="Basic and acidic residues" evidence="4">
    <location>
        <begin position="86"/>
        <end position="102"/>
    </location>
</feature>
<evidence type="ECO:0000256" key="2">
    <source>
        <dbReference type="ARBA" id="ARBA00022884"/>
    </source>
</evidence>
<dbReference type="GO" id="GO:0043565">
    <property type="term" value="F:sequence-specific DNA binding"/>
    <property type="evidence" value="ECO:0007669"/>
    <property type="project" value="TreeGrafter"/>
</dbReference>
<keyword evidence="3" id="KW-0539">Nucleus</keyword>
<dbReference type="GO" id="GO:0003723">
    <property type="term" value="F:RNA binding"/>
    <property type="evidence" value="ECO:0007669"/>
    <property type="project" value="UniProtKB-KW"/>
</dbReference>
<dbReference type="SUPFAM" id="SSF68906">
    <property type="entry name" value="SAP domain"/>
    <property type="match status" value="1"/>
</dbReference>
<name>A0A8D8RBC9_9HEMI</name>
<dbReference type="GO" id="GO:0005634">
    <property type="term" value="C:nucleus"/>
    <property type="evidence" value="ECO:0007669"/>
    <property type="project" value="UniProtKB-SubCell"/>
</dbReference>